<dbReference type="NCBIfam" id="TIGR00724">
    <property type="entry name" value="urea_amlyse_rel"/>
    <property type="match status" value="1"/>
</dbReference>
<dbReference type="SUPFAM" id="SSF160467">
    <property type="entry name" value="PH0987 N-terminal domain-like"/>
    <property type="match status" value="1"/>
</dbReference>
<dbReference type="SUPFAM" id="SSF50891">
    <property type="entry name" value="Cyclophilin-like"/>
    <property type="match status" value="1"/>
</dbReference>
<dbReference type="InterPro" id="IPR003778">
    <property type="entry name" value="CT_A_B"/>
</dbReference>
<dbReference type="NCBIfam" id="TIGR00370">
    <property type="entry name" value="5-oxoprolinase subunit PxpB"/>
    <property type="match status" value="1"/>
</dbReference>
<dbReference type="SMART" id="SM00797">
    <property type="entry name" value="AHS2"/>
    <property type="match status" value="1"/>
</dbReference>
<dbReference type="SUPFAM" id="SSF51230">
    <property type="entry name" value="Single hybrid motif"/>
    <property type="match status" value="1"/>
</dbReference>
<dbReference type="InterPro" id="IPR029000">
    <property type="entry name" value="Cyclophilin-like_dom_sf"/>
</dbReference>
<dbReference type="SMART" id="SM00796">
    <property type="entry name" value="AHS1"/>
    <property type="match status" value="1"/>
</dbReference>
<gene>
    <name evidence="8" type="ORF">CYMTET_26463</name>
    <name evidence="7" type="ORF">CYMTET_38564</name>
</gene>
<keyword evidence="3" id="KW-0067">ATP-binding</keyword>
<feature type="compositionally biased region" description="Basic and acidic residues" evidence="4">
    <location>
        <begin position="61"/>
        <end position="71"/>
    </location>
</feature>
<dbReference type="Gene3D" id="2.40.100.10">
    <property type="entry name" value="Cyclophilin-like"/>
    <property type="match status" value="2"/>
</dbReference>
<dbReference type="PANTHER" id="PTHR43309:SF3">
    <property type="entry name" value="5-OXOPROLINASE SUBUNIT C"/>
    <property type="match status" value="1"/>
</dbReference>
<dbReference type="InterPro" id="IPR005501">
    <property type="entry name" value="LamB/YcsF/PxpA-like"/>
</dbReference>
<dbReference type="CDD" id="cd06850">
    <property type="entry name" value="biotinyl_domain"/>
    <property type="match status" value="1"/>
</dbReference>
<evidence type="ECO:0000259" key="5">
    <source>
        <dbReference type="SMART" id="SM00796"/>
    </source>
</evidence>
<feature type="region of interest" description="Disordered" evidence="4">
    <location>
        <begin position="60"/>
        <end position="91"/>
    </location>
</feature>
<dbReference type="EMBL" id="LGRX02014331">
    <property type="protein sequence ID" value="KAK3264824.1"/>
    <property type="molecule type" value="Genomic_DNA"/>
</dbReference>
<evidence type="ECO:0000256" key="3">
    <source>
        <dbReference type="ARBA" id="ARBA00022840"/>
    </source>
</evidence>
<comment type="caution">
    <text evidence="7">The sequence shown here is derived from an EMBL/GenBank/DDBJ whole genome shotgun (WGS) entry which is preliminary data.</text>
</comment>
<sequence>MFWRRTIQSSQSFHPVIAKRLCSNSYKDAVSFAGKRQALFDSSALRKAAHLPRRTLCRSRAPLDQDKSERPRRTRGLLATKADRSSEGGIAEPWACPAGEGALLLRFGTGIDLDVSKQLLAWLATLDESARPDGLGEVLPAYASLLVRFDPLKISSSQVEGWVRAATATGSFDAEALSAPREVSIPVHYGGVGGPDLEEVARLTGLGSASEVARAHSEGDYRVYFLGFLGGFPYLGGLQDPLAAVPRLATPRQKLPKGTVGIAGGQTGIYTVSTPGGWHCLGRTAKNLFDPTCDPPALLKAGDLVKFVPSDEAIPEVAEKVADEAPLAPPAQPWVQILAPGPLTTVQDLGRDGYGRHGVSRSGAADSLALLMGNALLGNQDSAAGLEVMLGGLKLRCDEPCAIALTGADCGASLKHAAQGSQTKLRVNEVVHLQRGDELELGFAKDGMRAYVCVRGGVDVPLVLGSRSTDVRGMLGGFAGRALQKGDGLGRLPAAAVIPCLCAAHDPLRGGSTEAEVKTWQLRVLPGPGDPGVQPGATCTPSSELGALIGSAFDVLPRSDRMAVCLSVEDGGAEVESSGSDELVGGQQLSEACVSGTIQLPPDGNPVILLAEHQTTGGYKVPAIVIKADLWQVGQMRPGDRVCFVEASSGEAIAALRELHAQALETRPAPTGDLDFDFTLVPRAGPGLKRIDLNADAGEGFDDAGLLQYVTSVNIACGGHVGTPESIARTVALAVKAGAGIGAHPSFVDQEGFGRTALDTPPNELRDQVVWQVSALDGLCRDYGARVQYIKPHGALYHAVLAGGEQGQAILEAARMLQLPLLLMPQSPWATYGEGFSERAYDGDSLRPRGQPGAVIHDPDEAAAQAVALAARPNVHSICVHGDSPNAVTVARAVRAALDQGFEVAPFIPSSDSELRAGGPDPLPEGRDNAGFDSDARVMLDACRGKKFHTKPGDTEAPPPRSIQEILRLQVAPVIVNGYRPGQGVEPDVYPVHTVCETVESLLASLSAEPVEPNAYTAFACGEGSYEEYIKALRAQLTEQGGGWVTVAPRDTCQQGNDSESAAVTHVSRMNAEVWAVKAGCVGYEIGGAQYQAGMIRGLDPAAILALGLPSNMPAHSLQRSQYVNGLTELTPDIRQALFDATAEVVSKRYRGGAEVDEPVVPWHPYNFHAGNFYDEATGYSPQDETTRELLRAGCCPMPVWVFSAKFPIEALAKWTERQIELFADAGRTLHCVRIKNPGQGKSWTSEAIWTHAQTMIAVFAGRSMAPPIIYVHNHDFNGMGAHIGAEVFRMAQAEGFNNMVIDAGYRKNGTHNDNTVLLAALRLMPEQQEALVEWNHIQQQIEKILCRFNSRDSQMTPWDSDWAGGTEGSDIRIAKEFALDVRKINSAKEVATEVFPLERAVTPFSEYKLRLGIGIMIEDGIQPKTAEAVRHWVNSGGKLKVGGDVLVGLKRWETLVPKSAEVDKLLANMSDELEAALAQKSKLIRPEQLPEHFTAAQRHIALGYQAKGRDFVLQTQAKGEDLSSLLLAPHVLHRECKTLASGTQFEVLSNLEDLTERVHVTFGGFSATPAGELLLTFQHEGATTTVTMVPDATESDDGAAAGPRKAKLSTETEFASEVPGELVSYAVKEGAILVEGEPLCTLESMKMEIVISVPGEIAGMVVKTLPVRARTKTSQGENLTPGDLLLEMHPRK</sequence>
<evidence type="ECO:0000313" key="9">
    <source>
        <dbReference type="Proteomes" id="UP001190700"/>
    </source>
</evidence>
<evidence type="ECO:0000256" key="1">
    <source>
        <dbReference type="ARBA" id="ARBA00022741"/>
    </source>
</evidence>
<accession>A0AAE0CD76</accession>
<protein>
    <submittedName>
        <fullName evidence="7">Uncharacterized protein</fullName>
    </submittedName>
</protein>
<reference evidence="7 9" key="1">
    <citation type="journal article" date="2015" name="Genome Biol. Evol.">
        <title>Comparative Genomics of a Bacterivorous Green Alga Reveals Evolutionary Causalities and Consequences of Phago-Mixotrophic Mode of Nutrition.</title>
        <authorList>
            <person name="Burns J.A."/>
            <person name="Paasch A."/>
            <person name="Narechania A."/>
            <person name="Kim E."/>
        </authorList>
    </citation>
    <scope>NUCLEOTIDE SEQUENCE [LARGE SCALE GENOMIC DNA]</scope>
    <source>
        <strain evidence="7">PLY_AMNH</strain>
    </source>
</reference>
<dbReference type="InterPro" id="IPR052708">
    <property type="entry name" value="PxpC"/>
</dbReference>
<dbReference type="Proteomes" id="UP001190700">
    <property type="component" value="Unassembled WGS sequence"/>
</dbReference>
<evidence type="ECO:0000256" key="4">
    <source>
        <dbReference type="SAM" id="MobiDB-lite"/>
    </source>
</evidence>
<feature type="region of interest" description="Disordered" evidence="4">
    <location>
        <begin position="910"/>
        <end position="929"/>
    </location>
</feature>
<dbReference type="EMBL" id="LGRX02025613">
    <property type="protein sequence ID" value="KAK3252124.1"/>
    <property type="molecule type" value="Genomic_DNA"/>
</dbReference>
<dbReference type="Gene3D" id="3.30.1360.40">
    <property type="match status" value="1"/>
</dbReference>
<feature type="domain" description="Carboxyltransferase" evidence="5">
    <location>
        <begin position="93"/>
        <end position="299"/>
    </location>
</feature>
<dbReference type="PANTHER" id="PTHR43309">
    <property type="entry name" value="5-OXOPROLINASE SUBUNIT C"/>
    <property type="match status" value="1"/>
</dbReference>
<dbReference type="InterPro" id="IPR011053">
    <property type="entry name" value="Single_hybrid_motif"/>
</dbReference>
<dbReference type="Pfam" id="PF03746">
    <property type="entry name" value="LamB_YcsF"/>
    <property type="match status" value="1"/>
</dbReference>
<dbReference type="InterPro" id="IPR011330">
    <property type="entry name" value="Glyco_hydro/deAcase_b/a-brl"/>
</dbReference>
<name>A0AAE0CD76_9CHLO</name>
<dbReference type="Gene3D" id="3.20.20.370">
    <property type="entry name" value="Glycoside hydrolase/deacetylase"/>
    <property type="match status" value="1"/>
</dbReference>
<reference evidence="7" key="2">
    <citation type="submission" date="2023-06" db="EMBL/GenBank/DDBJ databases">
        <title>Long-read-based genome assembly of the green algal bacterivore Cymbomonas tetramitiformis.</title>
        <authorList>
            <person name="Gyaltshen Y."/>
            <person name="Rozenberg A."/>
            <person name="Paasch A."/>
            <person name="Burns J.A."/>
            <person name="Warring S."/>
            <person name="Larson R."/>
            <person name="Maurer-Alcala X."/>
            <person name="Dacks J."/>
            <person name="Kim E."/>
        </authorList>
    </citation>
    <scope>NUCLEOTIDE SEQUENCE</scope>
    <source>
        <strain evidence="7">PLY_AMNH</strain>
    </source>
</reference>
<organism evidence="7 9">
    <name type="scientific">Cymbomonas tetramitiformis</name>
    <dbReference type="NCBI Taxonomy" id="36881"/>
    <lineage>
        <taxon>Eukaryota</taxon>
        <taxon>Viridiplantae</taxon>
        <taxon>Chlorophyta</taxon>
        <taxon>Pyramimonadophyceae</taxon>
        <taxon>Pyramimonadales</taxon>
        <taxon>Pyramimonadaceae</taxon>
        <taxon>Cymbomonas</taxon>
    </lineage>
</organism>
<dbReference type="GO" id="GO:0005975">
    <property type="term" value="P:carbohydrate metabolic process"/>
    <property type="evidence" value="ECO:0007669"/>
    <property type="project" value="InterPro"/>
</dbReference>
<feature type="domain" description="Carboxyltransferase" evidence="6">
    <location>
        <begin position="356"/>
        <end position="662"/>
    </location>
</feature>
<dbReference type="Pfam" id="PF02626">
    <property type="entry name" value="CT_A_B"/>
    <property type="match status" value="1"/>
</dbReference>
<dbReference type="Gene3D" id="2.40.50.100">
    <property type="match status" value="1"/>
</dbReference>
<dbReference type="InterPro" id="IPR000089">
    <property type="entry name" value="Biotin_lipoyl"/>
</dbReference>
<dbReference type="InterPro" id="IPR010016">
    <property type="entry name" value="PxpB"/>
</dbReference>
<evidence type="ECO:0000259" key="6">
    <source>
        <dbReference type="SMART" id="SM00797"/>
    </source>
</evidence>
<dbReference type="InterPro" id="IPR003833">
    <property type="entry name" value="CT_C_D"/>
</dbReference>
<keyword evidence="1" id="KW-0547">Nucleotide-binding</keyword>
<evidence type="ECO:0000313" key="8">
    <source>
        <dbReference type="EMBL" id="KAK3264824.1"/>
    </source>
</evidence>
<evidence type="ECO:0000313" key="7">
    <source>
        <dbReference type="EMBL" id="KAK3252124.1"/>
    </source>
</evidence>
<dbReference type="GO" id="GO:0005524">
    <property type="term" value="F:ATP binding"/>
    <property type="evidence" value="ECO:0007669"/>
    <property type="project" value="UniProtKB-KW"/>
</dbReference>
<keyword evidence="9" id="KW-1185">Reference proteome</keyword>
<dbReference type="GO" id="GO:0016787">
    <property type="term" value="F:hydrolase activity"/>
    <property type="evidence" value="ECO:0007669"/>
    <property type="project" value="UniProtKB-KW"/>
</dbReference>
<dbReference type="Pfam" id="PF00364">
    <property type="entry name" value="Biotin_lipoyl"/>
    <property type="match status" value="1"/>
</dbReference>
<evidence type="ECO:0000256" key="2">
    <source>
        <dbReference type="ARBA" id="ARBA00022801"/>
    </source>
</evidence>
<keyword evidence="2" id="KW-0378">Hydrolase</keyword>
<dbReference type="Pfam" id="PF02682">
    <property type="entry name" value="CT_C_D"/>
    <property type="match status" value="1"/>
</dbReference>
<proteinExistence type="predicted"/>
<dbReference type="SUPFAM" id="SSF88713">
    <property type="entry name" value="Glycoside hydrolase/deacetylase"/>
    <property type="match status" value="1"/>
</dbReference>